<evidence type="ECO:0000256" key="1">
    <source>
        <dbReference type="ARBA" id="ARBA00004141"/>
    </source>
</evidence>
<feature type="transmembrane region" description="Helical" evidence="6">
    <location>
        <begin position="99"/>
        <end position="121"/>
    </location>
</feature>
<evidence type="ECO:0000313" key="9">
    <source>
        <dbReference type="Proteomes" id="UP000823634"/>
    </source>
</evidence>
<organism evidence="8 9">
    <name type="scientific">Candidatus Alloenteromonas pullistercoris</name>
    <dbReference type="NCBI Taxonomy" id="2840785"/>
    <lineage>
        <taxon>Bacteria</taxon>
        <taxon>Bacillati</taxon>
        <taxon>Bacillota</taxon>
        <taxon>Bacillota incertae sedis</taxon>
        <taxon>Candidatus Alloenteromonas</taxon>
    </lineage>
</organism>
<dbReference type="Gene3D" id="1.20.1530.20">
    <property type="match status" value="1"/>
</dbReference>
<keyword evidence="3 6" id="KW-1133">Transmembrane helix</keyword>
<dbReference type="EMBL" id="JADINA010000019">
    <property type="protein sequence ID" value="MBO8426159.1"/>
    <property type="molecule type" value="Genomic_DNA"/>
</dbReference>
<evidence type="ECO:0000256" key="2">
    <source>
        <dbReference type="ARBA" id="ARBA00022692"/>
    </source>
</evidence>
<feature type="region of interest" description="Disordered" evidence="5">
    <location>
        <begin position="428"/>
        <end position="461"/>
    </location>
</feature>
<dbReference type="Proteomes" id="UP000823634">
    <property type="component" value="Unassembled WGS sequence"/>
</dbReference>
<dbReference type="PANTHER" id="PTHR43021">
    <property type="entry name" value="NA(+)/H(+) ANTIPORTER-RELATED"/>
    <property type="match status" value="1"/>
</dbReference>
<gene>
    <name evidence="8" type="ORF">IAC61_02415</name>
</gene>
<comment type="caution">
    <text evidence="8">The sequence shown here is derived from an EMBL/GenBank/DDBJ whole genome shotgun (WGS) entry which is preliminary data.</text>
</comment>
<dbReference type="AlphaFoldDB" id="A0A9D9DEC5"/>
<proteinExistence type="predicted"/>
<feature type="transmembrane region" description="Helical" evidence="6">
    <location>
        <begin position="127"/>
        <end position="149"/>
    </location>
</feature>
<evidence type="ECO:0000259" key="7">
    <source>
        <dbReference type="Pfam" id="PF00999"/>
    </source>
</evidence>
<protein>
    <submittedName>
        <fullName evidence="8">Cation:proton antiporter</fullName>
    </submittedName>
</protein>
<dbReference type="GO" id="GO:0015297">
    <property type="term" value="F:antiporter activity"/>
    <property type="evidence" value="ECO:0007669"/>
    <property type="project" value="InterPro"/>
</dbReference>
<feature type="transmembrane region" description="Helical" evidence="6">
    <location>
        <begin position="42"/>
        <end position="61"/>
    </location>
</feature>
<feature type="transmembrane region" description="Helical" evidence="6">
    <location>
        <begin position="67"/>
        <end position="87"/>
    </location>
</feature>
<reference evidence="8" key="2">
    <citation type="journal article" date="2021" name="PeerJ">
        <title>Extensive microbial diversity within the chicken gut microbiome revealed by metagenomics and culture.</title>
        <authorList>
            <person name="Gilroy R."/>
            <person name="Ravi A."/>
            <person name="Getino M."/>
            <person name="Pursley I."/>
            <person name="Horton D.L."/>
            <person name="Alikhan N.F."/>
            <person name="Baker D."/>
            <person name="Gharbi K."/>
            <person name="Hall N."/>
            <person name="Watson M."/>
            <person name="Adriaenssens E.M."/>
            <person name="Foster-Nyarko E."/>
            <person name="Jarju S."/>
            <person name="Secka A."/>
            <person name="Antonio M."/>
            <person name="Oren A."/>
            <person name="Chaudhuri R.R."/>
            <person name="La Ragione R."/>
            <person name="Hildebrand F."/>
            <person name="Pallen M.J."/>
        </authorList>
    </citation>
    <scope>NUCLEOTIDE SEQUENCE</scope>
    <source>
        <strain evidence="8">17113</strain>
    </source>
</reference>
<sequence length="461" mass="49112">MLKLYRYYDGNGPATVLLALAIMFVAGFALSRLTKLLKLPNVTGYIISGIIIGPFALDLLPPATVEGMSFLSDLALGFIAFGVGKFFKKEVIRNSGPRVLIITAMEALLAGILVTVAVYAIFPKLGIGFALLLGAIATATAPASTLMTINQYGAKGEYVETLLQVVALDDVVCLLAFSIVSAVVEGLSSSSIDALSIILPILYNLLFMVIGFAGGLLLSWLVKGRSPNSRLIIAVAIIALISGCCILLDVSPLLSCMIFGATYVNVTHDEKLFKYVDHFSPPIMLLFFVYSGASMDFSSFMTIGVVGVVYFLVRLLGKYFGAYFGAKVTKSSKEVRRYLGLALAPQAGVAIGLAYLGQRMLPGEIGDTFLSIILCSSVLYEMAGPALAKFALLKSGAIPKENLQSGKKRNLADSTSAKSISLKRLEKANEGKGLNEQENQALPIKANEADFQGNEAKAHGD</sequence>
<evidence type="ECO:0000256" key="5">
    <source>
        <dbReference type="SAM" id="MobiDB-lite"/>
    </source>
</evidence>
<evidence type="ECO:0000256" key="4">
    <source>
        <dbReference type="ARBA" id="ARBA00023136"/>
    </source>
</evidence>
<dbReference type="InterPro" id="IPR006153">
    <property type="entry name" value="Cation/H_exchanger_TM"/>
</dbReference>
<keyword evidence="2 6" id="KW-0812">Transmembrane</keyword>
<evidence type="ECO:0000256" key="6">
    <source>
        <dbReference type="SAM" id="Phobius"/>
    </source>
</evidence>
<evidence type="ECO:0000256" key="3">
    <source>
        <dbReference type="ARBA" id="ARBA00022989"/>
    </source>
</evidence>
<comment type="subcellular location">
    <subcellularLocation>
        <location evidence="1">Membrane</location>
        <topology evidence="1">Multi-pass membrane protein</topology>
    </subcellularLocation>
</comment>
<evidence type="ECO:0000313" key="8">
    <source>
        <dbReference type="EMBL" id="MBO8426159.1"/>
    </source>
</evidence>
<accession>A0A9D9DEC5</accession>
<feature type="transmembrane region" description="Helical" evidence="6">
    <location>
        <begin position="12"/>
        <end position="30"/>
    </location>
</feature>
<name>A0A9D9DEC5_9FIRM</name>
<keyword evidence="4 6" id="KW-0472">Membrane</keyword>
<dbReference type="Pfam" id="PF00999">
    <property type="entry name" value="Na_H_Exchanger"/>
    <property type="match status" value="1"/>
</dbReference>
<dbReference type="PANTHER" id="PTHR43021:SF2">
    <property type="entry name" value="CATION_H+ EXCHANGER DOMAIN-CONTAINING PROTEIN"/>
    <property type="match status" value="1"/>
</dbReference>
<feature type="transmembrane region" description="Helical" evidence="6">
    <location>
        <begin position="196"/>
        <end position="219"/>
    </location>
</feature>
<feature type="domain" description="Cation/H+ exchanger transmembrane" evidence="7">
    <location>
        <begin position="23"/>
        <end position="378"/>
    </location>
</feature>
<feature type="transmembrane region" description="Helical" evidence="6">
    <location>
        <begin position="338"/>
        <end position="357"/>
    </location>
</feature>
<dbReference type="GO" id="GO:0016020">
    <property type="term" value="C:membrane"/>
    <property type="evidence" value="ECO:0007669"/>
    <property type="project" value="UniProtKB-SubCell"/>
</dbReference>
<dbReference type="GO" id="GO:1902600">
    <property type="term" value="P:proton transmembrane transport"/>
    <property type="evidence" value="ECO:0007669"/>
    <property type="project" value="InterPro"/>
</dbReference>
<feature type="transmembrane region" description="Helical" evidence="6">
    <location>
        <begin position="284"/>
        <end position="317"/>
    </location>
</feature>
<reference evidence="8" key="1">
    <citation type="submission" date="2020-10" db="EMBL/GenBank/DDBJ databases">
        <authorList>
            <person name="Gilroy R."/>
        </authorList>
    </citation>
    <scope>NUCLEOTIDE SEQUENCE</scope>
    <source>
        <strain evidence="8">17113</strain>
    </source>
</reference>
<dbReference type="InterPro" id="IPR038770">
    <property type="entry name" value="Na+/solute_symporter_sf"/>
</dbReference>
<feature type="transmembrane region" description="Helical" evidence="6">
    <location>
        <begin position="161"/>
        <end position="184"/>
    </location>
</feature>
<feature type="transmembrane region" description="Helical" evidence="6">
    <location>
        <begin position="231"/>
        <end position="264"/>
    </location>
</feature>